<dbReference type="PANTHER" id="PTHR37540:SF5">
    <property type="entry name" value="TRANSCRIPTION FACTOR DOMAIN-CONTAINING PROTEIN"/>
    <property type="match status" value="1"/>
</dbReference>
<feature type="compositionally biased region" description="Basic residues" evidence="1">
    <location>
        <begin position="33"/>
        <end position="44"/>
    </location>
</feature>
<dbReference type="Proteomes" id="UP000078343">
    <property type="component" value="Unassembled WGS sequence"/>
</dbReference>
<dbReference type="GeneID" id="30004418"/>
<feature type="region of interest" description="Disordered" evidence="1">
    <location>
        <begin position="8"/>
        <end position="72"/>
    </location>
</feature>
<sequence length="577" mass="65342">MKVLFIECDSEGRPRKPVSDEGVTRTQHAAREYHKKAKLRRAAAKAKGQVTDAHDRSRKPPRKSNATTEWTDESALQELKAKAKRESPVKILLGASRSDPFHTIGEGGGNGGVVPLYVHEMLDHAISCHWTELCLSDGGGGQNAARAEIMQSVIHCPITWYTIVFAGATHNAYQYGGRGTTKQNEQLRLAYKTKAIRSLLDYIQQNGDNVSEEALLGITTLASHGTGENLRGHDAYKRQKLPFLSHLHDVDYYANMDTGMEHLNAVYAIVDRWGGLRTLKRRSLAIVIQVCDILTSWRDLKHPHFDLVFPTTFHIGNRTHQSDAIAQAMLETLTTGFHKLISDGYTSLEPLVEIADRVSIFSADFDQLLRTYLLPEDQQPVHTPNMALVRYMRWCVLHDMLTLPENSTDDEDGSSDSDETQTERIVYEICRHILFAYAVFVVVPMPPRTKLQSKIAERLGRILVKAVKAGIPKEQPDLFLCAVAWGWMCTEQADGYRKRDKLLGSFATLLEFAAVQRTPESWPIVEETMRLFLWFETYCDEPGRKFWVDACEMADHDDDDEEDFRETEEGEEEEGFL</sequence>
<protein>
    <submittedName>
        <fullName evidence="2">Uncharacterized protein</fullName>
    </submittedName>
</protein>
<proteinExistence type="predicted"/>
<accession>A0A178ZXX5</accession>
<evidence type="ECO:0000313" key="2">
    <source>
        <dbReference type="EMBL" id="OAP64276.1"/>
    </source>
</evidence>
<dbReference type="PANTHER" id="PTHR37540">
    <property type="entry name" value="TRANSCRIPTION FACTOR (ACR-2), PUTATIVE-RELATED-RELATED"/>
    <property type="match status" value="1"/>
</dbReference>
<evidence type="ECO:0000313" key="3">
    <source>
        <dbReference type="Proteomes" id="UP000078343"/>
    </source>
</evidence>
<feature type="compositionally biased region" description="Basic and acidic residues" evidence="1">
    <location>
        <begin position="10"/>
        <end position="23"/>
    </location>
</feature>
<feature type="region of interest" description="Disordered" evidence="1">
    <location>
        <begin position="557"/>
        <end position="577"/>
    </location>
</feature>
<dbReference type="RefSeq" id="XP_018697643.1">
    <property type="nucleotide sequence ID" value="XM_018831764.1"/>
</dbReference>
<dbReference type="AlphaFoldDB" id="A0A178ZXX5"/>
<keyword evidence="3" id="KW-1185">Reference proteome</keyword>
<comment type="caution">
    <text evidence="2">The sequence shown here is derived from an EMBL/GenBank/DDBJ whole genome shotgun (WGS) entry which is preliminary data.</text>
</comment>
<organism evidence="2 3">
    <name type="scientific">Fonsecaea erecta</name>
    <dbReference type="NCBI Taxonomy" id="1367422"/>
    <lineage>
        <taxon>Eukaryota</taxon>
        <taxon>Fungi</taxon>
        <taxon>Dikarya</taxon>
        <taxon>Ascomycota</taxon>
        <taxon>Pezizomycotina</taxon>
        <taxon>Eurotiomycetes</taxon>
        <taxon>Chaetothyriomycetidae</taxon>
        <taxon>Chaetothyriales</taxon>
        <taxon>Herpotrichiellaceae</taxon>
        <taxon>Fonsecaea</taxon>
    </lineage>
</organism>
<dbReference type="OrthoDB" id="3469466at2759"/>
<reference evidence="2 3" key="1">
    <citation type="submission" date="2016-04" db="EMBL/GenBank/DDBJ databases">
        <title>Draft genome of Fonsecaea erecta CBS 125763.</title>
        <authorList>
            <person name="Weiss V.A."/>
            <person name="Vicente V.A."/>
            <person name="Raittz R.T."/>
            <person name="Moreno L.F."/>
            <person name="De Souza E.M."/>
            <person name="Pedrosa F.O."/>
            <person name="Steffens M.B."/>
            <person name="Faoro H."/>
            <person name="Tadra-Sfeir M.Z."/>
            <person name="Najafzadeh M.J."/>
            <person name="Felipe M.S."/>
            <person name="Teixeira M."/>
            <person name="Sun J."/>
            <person name="Xi L."/>
            <person name="Gomes R."/>
            <person name="De Azevedo C.M."/>
            <person name="Salgado C.G."/>
            <person name="Da Silva M.B."/>
            <person name="Nascimento M.F."/>
            <person name="Queiroz-Telles F."/>
            <person name="Attili D.S."/>
            <person name="Gorbushina A."/>
        </authorList>
    </citation>
    <scope>NUCLEOTIDE SEQUENCE [LARGE SCALE GENOMIC DNA]</scope>
    <source>
        <strain evidence="2 3">CBS 125763</strain>
    </source>
</reference>
<name>A0A178ZXX5_9EURO</name>
<gene>
    <name evidence="2" type="ORF">AYL99_00248</name>
</gene>
<evidence type="ECO:0000256" key="1">
    <source>
        <dbReference type="SAM" id="MobiDB-lite"/>
    </source>
</evidence>
<dbReference type="EMBL" id="LVYI01000001">
    <property type="protein sequence ID" value="OAP64276.1"/>
    <property type="molecule type" value="Genomic_DNA"/>
</dbReference>